<name>A0ABQ4YVN7_9ASTR</name>
<dbReference type="EMBL" id="BQNB010010784">
    <property type="protein sequence ID" value="GJS81909.1"/>
    <property type="molecule type" value="Genomic_DNA"/>
</dbReference>
<comment type="caution">
    <text evidence="2">The sequence shown here is derived from an EMBL/GenBank/DDBJ whole genome shotgun (WGS) entry which is preliminary data.</text>
</comment>
<evidence type="ECO:0000313" key="2">
    <source>
        <dbReference type="EMBL" id="GJS81909.1"/>
    </source>
</evidence>
<reference evidence="2" key="1">
    <citation type="journal article" date="2022" name="Int. J. Mol. Sci.">
        <title>Draft Genome of Tanacetum Coccineum: Genomic Comparison of Closely Related Tanacetum-Family Plants.</title>
        <authorList>
            <person name="Yamashiro T."/>
            <person name="Shiraishi A."/>
            <person name="Nakayama K."/>
            <person name="Satake H."/>
        </authorList>
    </citation>
    <scope>NUCLEOTIDE SEQUENCE</scope>
</reference>
<gene>
    <name evidence="2" type="ORF">Tco_0748450</name>
</gene>
<organism evidence="2 3">
    <name type="scientific">Tanacetum coccineum</name>
    <dbReference type="NCBI Taxonomy" id="301880"/>
    <lineage>
        <taxon>Eukaryota</taxon>
        <taxon>Viridiplantae</taxon>
        <taxon>Streptophyta</taxon>
        <taxon>Embryophyta</taxon>
        <taxon>Tracheophyta</taxon>
        <taxon>Spermatophyta</taxon>
        <taxon>Magnoliopsida</taxon>
        <taxon>eudicotyledons</taxon>
        <taxon>Gunneridae</taxon>
        <taxon>Pentapetalae</taxon>
        <taxon>asterids</taxon>
        <taxon>campanulids</taxon>
        <taxon>Asterales</taxon>
        <taxon>Asteraceae</taxon>
        <taxon>Asteroideae</taxon>
        <taxon>Anthemideae</taxon>
        <taxon>Anthemidinae</taxon>
        <taxon>Tanacetum</taxon>
    </lineage>
</organism>
<feature type="region of interest" description="Disordered" evidence="1">
    <location>
        <begin position="210"/>
        <end position="262"/>
    </location>
</feature>
<reference evidence="2" key="2">
    <citation type="submission" date="2022-01" db="EMBL/GenBank/DDBJ databases">
        <authorList>
            <person name="Yamashiro T."/>
            <person name="Shiraishi A."/>
            <person name="Satake H."/>
            <person name="Nakayama K."/>
        </authorList>
    </citation>
    <scope>NUCLEOTIDE SEQUENCE</scope>
</reference>
<evidence type="ECO:0000256" key="1">
    <source>
        <dbReference type="SAM" id="MobiDB-lite"/>
    </source>
</evidence>
<accession>A0ABQ4YVN7</accession>
<protein>
    <submittedName>
        <fullName evidence="2">Uncharacterized protein</fullName>
    </submittedName>
</protein>
<dbReference type="Proteomes" id="UP001151760">
    <property type="component" value="Unassembled WGS sequence"/>
</dbReference>
<proteinExistence type="predicted"/>
<keyword evidence="3" id="KW-1185">Reference proteome</keyword>
<sequence>MELCTKLSERVLDLEKAKTAQAKKIDSLKKRVKKLEKRRRSRTLGMNLFKIGTSRIRSLGFDADMDEVFKYVKGDAKQVISAVADEVPTGNAVNTAGTEVNTASAPVTTTGVSVSTVDPVTTVGVETLMDIRSVRPKAKGISFREPEEERLVKKREEDANIVECDDVQAMMNADYKLAARLQAEEQGELSVEEKSRLFVELMDKRKKHFSRLREEEQRRKPLTKAQKRNQIEIRVEGSSKRAGEDLQQESTKKQKMDDDKKKESLNNALRLFQMMEMIADGKTQMYLTFSKMLKNFDREDLKTMFEHYVEDNVWKKQQGLAKVLNWKLYDSCGVHCVTIQSITFYLLVEKMYPLTNHTLHQMFNDVKLQVDYECEMAFDLLRLVKKQLKEGYVPE</sequence>
<evidence type="ECO:0000313" key="3">
    <source>
        <dbReference type="Proteomes" id="UP001151760"/>
    </source>
</evidence>
<feature type="compositionally biased region" description="Basic and acidic residues" evidence="1">
    <location>
        <begin position="229"/>
        <end position="262"/>
    </location>
</feature>